<organism evidence="2 3">
    <name type="scientific">Streptomyces inhibens</name>
    <dbReference type="NCBI Taxonomy" id="2293571"/>
    <lineage>
        <taxon>Bacteria</taxon>
        <taxon>Bacillati</taxon>
        <taxon>Actinomycetota</taxon>
        <taxon>Actinomycetes</taxon>
        <taxon>Kitasatosporales</taxon>
        <taxon>Streptomycetaceae</taxon>
        <taxon>Streptomyces</taxon>
    </lineage>
</organism>
<gene>
    <name evidence="2" type="ORF">DY245_33305</name>
</gene>
<dbReference type="Gene3D" id="3.10.450.40">
    <property type="match status" value="1"/>
</dbReference>
<protein>
    <submittedName>
        <fullName evidence="2">Baseplate protein</fullName>
    </submittedName>
</protein>
<dbReference type="AlphaFoldDB" id="A0A371PUU5"/>
<name>A0A371PUU5_STRIH</name>
<evidence type="ECO:0000313" key="2">
    <source>
        <dbReference type="EMBL" id="REK86227.1"/>
    </source>
</evidence>
<evidence type="ECO:0000259" key="1">
    <source>
        <dbReference type="Pfam" id="PF04965"/>
    </source>
</evidence>
<proteinExistence type="predicted"/>
<dbReference type="InterPro" id="IPR007048">
    <property type="entry name" value="IraD/Gp25-like"/>
</dbReference>
<accession>A0A371PUU5</accession>
<evidence type="ECO:0000313" key="3">
    <source>
        <dbReference type="Proteomes" id="UP000262477"/>
    </source>
</evidence>
<dbReference type="EMBL" id="QUAC01000310">
    <property type="protein sequence ID" value="REK86227.1"/>
    <property type="molecule type" value="Genomic_DNA"/>
</dbReference>
<comment type="caution">
    <text evidence="2">The sequence shown here is derived from an EMBL/GenBank/DDBJ whole genome shotgun (WGS) entry which is preliminary data.</text>
</comment>
<reference evidence="2 3" key="1">
    <citation type="submission" date="2018-08" db="EMBL/GenBank/DDBJ databases">
        <title>Streptomyces NEAU-D10 sp. nov., a novel Actinomycete isolated from soil.</title>
        <authorList>
            <person name="Jin L."/>
        </authorList>
    </citation>
    <scope>NUCLEOTIDE SEQUENCE [LARGE SCALE GENOMIC DNA]</scope>
    <source>
        <strain evidence="2 3">NEAU-D10</strain>
    </source>
</reference>
<sequence length="153" mass="16719">MWLVGSEYVNGTDTAGGALTPGLDASGVIGAGWCFPGALTHTGRVALASGTDEVEQAVRLILGTAPGERPMRPEFGCGIHRLVFDPLNAGTVARADTEVRQALERWEPRIEVDELRFSTDSEVDGVLYIDIRYRLRATNEPRNLVFPFYTLPE</sequence>
<dbReference type="Proteomes" id="UP000262477">
    <property type="component" value="Unassembled WGS sequence"/>
</dbReference>
<keyword evidence="3" id="KW-1185">Reference proteome</keyword>
<dbReference type="OrthoDB" id="9802846at2"/>
<dbReference type="Pfam" id="PF04965">
    <property type="entry name" value="GPW_gp25"/>
    <property type="match status" value="1"/>
</dbReference>
<feature type="domain" description="IraD/Gp25-like" evidence="1">
    <location>
        <begin position="49"/>
        <end position="139"/>
    </location>
</feature>
<dbReference type="SUPFAM" id="SSF160719">
    <property type="entry name" value="gpW/gp25-like"/>
    <property type="match status" value="1"/>
</dbReference>